<dbReference type="AlphaFoldDB" id="A0A2A4I219"/>
<name>A0A2A4I219_9SPHN</name>
<dbReference type="InterPro" id="IPR050553">
    <property type="entry name" value="Thioredoxin_ResA/DsbE_sf"/>
</dbReference>
<feature type="domain" description="Thioredoxin" evidence="3">
    <location>
        <begin position="28"/>
        <end position="163"/>
    </location>
</feature>
<dbReference type="SUPFAM" id="SSF52833">
    <property type="entry name" value="Thioredoxin-like"/>
    <property type="match status" value="1"/>
</dbReference>
<organism evidence="4 5">
    <name type="scientific">Sphingomonas ginsenosidimutans</name>
    <dbReference type="NCBI Taxonomy" id="862134"/>
    <lineage>
        <taxon>Bacteria</taxon>
        <taxon>Pseudomonadati</taxon>
        <taxon>Pseudomonadota</taxon>
        <taxon>Alphaproteobacteria</taxon>
        <taxon>Sphingomonadales</taxon>
        <taxon>Sphingomonadaceae</taxon>
        <taxon>Sphingomonas</taxon>
    </lineage>
</organism>
<dbReference type="Pfam" id="PF00578">
    <property type="entry name" value="AhpC-TSA"/>
    <property type="match status" value="1"/>
</dbReference>
<evidence type="ECO:0000313" key="5">
    <source>
        <dbReference type="Proteomes" id="UP000218784"/>
    </source>
</evidence>
<dbReference type="InterPro" id="IPR036249">
    <property type="entry name" value="Thioredoxin-like_sf"/>
</dbReference>
<accession>A0A2A4I219</accession>
<gene>
    <name evidence="4" type="ORF">COA17_04540</name>
</gene>
<dbReference type="PANTHER" id="PTHR42852:SF17">
    <property type="entry name" value="THIOREDOXIN-LIKE PROTEIN HI_1115"/>
    <property type="match status" value="1"/>
</dbReference>
<dbReference type="InterPro" id="IPR013766">
    <property type="entry name" value="Thioredoxin_domain"/>
</dbReference>
<dbReference type="GO" id="GO:0016209">
    <property type="term" value="F:antioxidant activity"/>
    <property type="evidence" value="ECO:0007669"/>
    <property type="project" value="InterPro"/>
</dbReference>
<evidence type="ECO:0000313" key="4">
    <source>
        <dbReference type="EMBL" id="PCG10660.1"/>
    </source>
</evidence>
<dbReference type="InterPro" id="IPR017937">
    <property type="entry name" value="Thioredoxin_CS"/>
</dbReference>
<dbReference type="Proteomes" id="UP000218784">
    <property type="component" value="Unassembled WGS sequence"/>
</dbReference>
<dbReference type="PANTHER" id="PTHR42852">
    <property type="entry name" value="THIOL:DISULFIDE INTERCHANGE PROTEIN DSBE"/>
    <property type="match status" value="1"/>
</dbReference>
<dbReference type="EMBL" id="NWVD01000001">
    <property type="protein sequence ID" value="PCG10660.1"/>
    <property type="molecule type" value="Genomic_DNA"/>
</dbReference>
<dbReference type="PROSITE" id="PS00194">
    <property type="entry name" value="THIOREDOXIN_1"/>
    <property type="match status" value="1"/>
</dbReference>
<dbReference type="InterPro" id="IPR000866">
    <property type="entry name" value="AhpC/TSA"/>
</dbReference>
<keyword evidence="1" id="KW-0676">Redox-active center</keyword>
<evidence type="ECO:0000256" key="1">
    <source>
        <dbReference type="ARBA" id="ARBA00023284"/>
    </source>
</evidence>
<feature type="chain" id="PRO_5012991832" evidence="2">
    <location>
        <begin position="26"/>
        <end position="174"/>
    </location>
</feature>
<comment type="caution">
    <text evidence="4">The sequence shown here is derived from an EMBL/GenBank/DDBJ whole genome shotgun (WGS) entry which is preliminary data.</text>
</comment>
<dbReference type="CDD" id="cd02966">
    <property type="entry name" value="TlpA_like_family"/>
    <property type="match status" value="1"/>
</dbReference>
<dbReference type="PROSITE" id="PS51352">
    <property type="entry name" value="THIOREDOXIN_2"/>
    <property type="match status" value="1"/>
</dbReference>
<feature type="signal peptide" evidence="2">
    <location>
        <begin position="1"/>
        <end position="25"/>
    </location>
</feature>
<keyword evidence="5" id="KW-1185">Reference proteome</keyword>
<reference evidence="4 5" key="1">
    <citation type="submission" date="2017-09" db="EMBL/GenBank/DDBJ databases">
        <title>Sphingomonas ginsenosidimutans KACC 14949, whole genome shotgun sequence.</title>
        <authorList>
            <person name="Feng G."/>
            <person name="Zhu H."/>
        </authorList>
    </citation>
    <scope>NUCLEOTIDE SEQUENCE [LARGE SCALE GENOMIC DNA]</scope>
    <source>
        <strain evidence="4 5">KACC 14949</strain>
    </source>
</reference>
<sequence length="174" mass="18809">MTIRTRLLPAAALFAAGIALGPAVARPPAVGQAAPPFTLTTIDGTKITSDHLRGQVVILNYWATWCAPCRQELPLLDAYYALQQRHGLRVFAAMTDDSLPLSKMKPLFAALHITPVRRMTGPYRDITGLPTNYVIDRAGRVRYARAGAFTLDDLNRVIVPLLNEPAPAPAAPAA</sequence>
<evidence type="ECO:0000256" key="2">
    <source>
        <dbReference type="SAM" id="SignalP"/>
    </source>
</evidence>
<dbReference type="Gene3D" id="3.40.30.10">
    <property type="entry name" value="Glutaredoxin"/>
    <property type="match status" value="1"/>
</dbReference>
<protein>
    <submittedName>
        <fullName evidence="4">Thiol:disulfide interchange protein</fullName>
    </submittedName>
</protein>
<evidence type="ECO:0000259" key="3">
    <source>
        <dbReference type="PROSITE" id="PS51352"/>
    </source>
</evidence>
<dbReference type="GO" id="GO:0015036">
    <property type="term" value="F:disulfide oxidoreductase activity"/>
    <property type="evidence" value="ECO:0007669"/>
    <property type="project" value="UniProtKB-ARBA"/>
</dbReference>
<dbReference type="RefSeq" id="WP_096610382.1">
    <property type="nucleotide sequence ID" value="NZ_NWVD01000001.1"/>
</dbReference>
<proteinExistence type="predicted"/>
<keyword evidence="2" id="KW-0732">Signal</keyword>